<dbReference type="AlphaFoldDB" id="A0A1H4W1L5"/>
<sequence length="151" mass="16382">MAHVNDPAVIENLITTQGRWAVVGLSTNEWRAAYDVSLTVRDRMGMEIIPINPKGEDVHGEKGYKLLSEVPGQVDVVECFVNSERVGAVVDQAIEAGAKAVWMQLGVVDEAAAERAEAAGLDVVMNECPDRVLHRWAQEGRRLDTDGSATA</sequence>
<evidence type="ECO:0000313" key="3">
    <source>
        <dbReference type="Proteomes" id="UP000182652"/>
    </source>
</evidence>
<organism evidence="2 3">
    <name type="scientific">Arthrobacter woluwensis</name>
    <dbReference type="NCBI Taxonomy" id="156980"/>
    <lineage>
        <taxon>Bacteria</taxon>
        <taxon>Bacillati</taxon>
        <taxon>Actinomycetota</taxon>
        <taxon>Actinomycetes</taxon>
        <taxon>Micrococcales</taxon>
        <taxon>Micrococcaceae</taxon>
        <taxon>Arthrobacter</taxon>
    </lineage>
</organism>
<keyword evidence="3" id="KW-1185">Reference proteome</keyword>
<accession>A0A1H4W1L5</accession>
<protein>
    <recommendedName>
        <fullName evidence="1">CoA-binding domain-containing protein</fullName>
    </recommendedName>
</protein>
<dbReference type="Pfam" id="PF13380">
    <property type="entry name" value="CoA_binding_2"/>
    <property type="match status" value="1"/>
</dbReference>
<proteinExistence type="predicted"/>
<dbReference type="STRING" id="156980.SAMN04489745_3385"/>
<dbReference type="InterPro" id="IPR003781">
    <property type="entry name" value="CoA-bd"/>
</dbReference>
<name>A0A1H4W1L5_9MICC</name>
<dbReference type="PANTHER" id="PTHR33303">
    <property type="entry name" value="CYTOPLASMIC PROTEIN-RELATED"/>
    <property type="match status" value="1"/>
</dbReference>
<evidence type="ECO:0000259" key="1">
    <source>
        <dbReference type="SMART" id="SM00881"/>
    </source>
</evidence>
<reference evidence="2 3" key="1">
    <citation type="submission" date="2016-10" db="EMBL/GenBank/DDBJ databases">
        <authorList>
            <person name="de Groot N.N."/>
        </authorList>
    </citation>
    <scope>NUCLEOTIDE SEQUENCE [LARGE SCALE GENOMIC DNA]</scope>
    <source>
        <strain evidence="2 3">DSM 10495</strain>
    </source>
</reference>
<feature type="domain" description="CoA-binding" evidence="1">
    <location>
        <begin position="13"/>
        <end position="107"/>
    </location>
</feature>
<dbReference type="InterPro" id="IPR036291">
    <property type="entry name" value="NAD(P)-bd_dom_sf"/>
</dbReference>
<dbReference type="SMART" id="SM00881">
    <property type="entry name" value="CoA_binding"/>
    <property type="match status" value="1"/>
</dbReference>
<gene>
    <name evidence="2" type="ORF">SAMN04489745_3385</name>
</gene>
<dbReference type="Gene3D" id="3.40.50.720">
    <property type="entry name" value="NAD(P)-binding Rossmann-like Domain"/>
    <property type="match status" value="1"/>
</dbReference>
<dbReference type="EMBL" id="FNSN01000004">
    <property type="protein sequence ID" value="SEC87125.1"/>
    <property type="molecule type" value="Genomic_DNA"/>
</dbReference>
<dbReference type="PANTHER" id="PTHR33303:SF2">
    <property type="entry name" value="COA-BINDING DOMAIN-CONTAINING PROTEIN"/>
    <property type="match status" value="1"/>
</dbReference>
<dbReference type="SUPFAM" id="SSF51735">
    <property type="entry name" value="NAD(P)-binding Rossmann-fold domains"/>
    <property type="match status" value="1"/>
</dbReference>
<evidence type="ECO:0000313" key="2">
    <source>
        <dbReference type="EMBL" id="SEC87125.1"/>
    </source>
</evidence>
<dbReference type="RefSeq" id="WP_066214712.1">
    <property type="nucleotide sequence ID" value="NZ_FNSN01000004.1"/>
</dbReference>
<dbReference type="Proteomes" id="UP000182652">
    <property type="component" value="Unassembled WGS sequence"/>
</dbReference>